<evidence type="ECO:0000313" key="4">
    <source>
        <dbReference type="EMBL" id="MFC7189137.1"/>
    </source>
</evidence>
<evidence type="ECO:0000256" key="2">
    <source>
        <dbReference type="SAM" id="Coils"/>
    </source>
</evidence>
<comment type="similarity">
    <text evidence="1">Belongs to the universal stress protein A family.</text>
</comment>
<dbReference type="Pfam" id="PF00582">
    <property type="entry name" value="Usp"/>
    <property type="match status" value="1"/>
</dbReference>
<accession>A0ABD5YMZ5</accession>
<evidence type="ECO:0000313" key="5">
    <source>
        <dbReference type="Proteomes" id="UP001596417"/>
    </source>
</evidence>
<organism evidence="4 5">
    <name type="scientific">Halocatena marina</name>
    <dbReference type="NCBI Taxonomy" id="2934937"/>
    <lineage>
        <taxon>Archaea</taxon>
        <taxon>Methanobacteriati</taxon>
        <taxon>Methanobacteriota</taxon>
        <taxon>Stenosarchaea group</taxon>
        <taxon>Halobacteria</taxon>
        <taxon>Halobacteriales</taxon>
        <taxon>Natronomonadaceae</taxon>
        <taxon>Halocatena</taxon>
    </lineage>
</organism>
<dbReference type="Proteomes" id="UP001596417">
    <property type="component" value="Unassembled WGS sequence"/>
</dbReference>
<keyword evidence="2" id="KW-0175">Coiled coil</keyword>
<dbReference type="EMBL" id="JBHTAX010000001">
    <property type="protein sequence ID" value="MFC7189137.1"/>
    <property type="molecule type" value="Genomic_DNA"/>
</dbReference>
<protein>
    <submittedName>
        <fullName evidence="4">Universal stress protein</fullName>
    </submittedName>
</protein>
<dbReference type="GeneID" id="76198703"/>
<dbReference type="PANTHER" id="PTHR46268:SF6">
    <property type="entry name" value="UNIVERSAL STRESS PROTEIN UP12"/>
    <property type="match status" value="1"/>
</dbReference>
<sequence length="159" mass="17989">MSKETAAIENRTEDMDRTILVPIDDSEQSREAVAVAATDFNDAKLIVVRILKPFVVMSVTESAVWDDEFMNRRKREAEQLLEDYRELATEYGADVRTELVRGAPIRSIISISDEFDIDHIVMGCTKKRSISRLFLRLFTNRTLGFTPVSASVTVVCPTN</sequence>
<dbReference type="InterPro" id="IPR014729">
    <property type="entry name" value="Rossmann-like_a/b/a_fold"/>
</dbReference>
<dbReference type="InterPro" id="IPR006016">
    <property type="entry name" value="UspA"/>
</dbReference>
<feature type="coiled-coil region" evidence="2">
    <location>
        <begin position="67"/>
        <end position="94"/>
    </location>
</feature>
<comment type="caution">
    <text evidence="4">The sequence shown here is derived from an EMBL/GenBank/DDBJ whole genome shotgun (WGS) entry which is preliminary data.</text>
</comment>
<evidence type="ECO:0000256" key="1">
    <source>
        <dbReference type="ARBA" id="ARBA00008791"/>
    </source>
</evidence>
<dbReference type="SUPFAM" id="SSF52402">
    <property type="entry name" value="Adenine nucleotide alpha hydrolases-like"/>
    <property type="match status" value="1"/>
</dbReference>
<proteinExistence type="inferred from homology"/>
<dbReference type="RefSeq" id="WP_264555120.1">
    <property type="nucleotide sequence ID" value="NZ_CP109979.1"/>
</dbReference>
<dbReference type="CDD" id="cd00293">
    <property type="entry name" value="USP-like"/>
    <property type="match status" value="1"/>
</dbReference>
<dbReference type="AlphaFoldDB" id="A0ABD5YMZ5"/>
<dbReference type="PANTHER" id="PTHR46268">
    <property type="entry name" value="STRESS RESPONSE PROTEIN NHAX"/>
    <property type="match status" value="1"/>
</dbReference>
<feature type="domain" description="UspA" evidence="3">
    <location>
        <begin position="17"/>
        <end position="141"/>
    </location>
</feature>
<reference evidence="4 5" key="1">
    <citation type="journal article" date="2019" name="Int. J. Syst. Evol. Microbiol.">
        <title>The Global Catalogue of Microorganisms (GCM) 10K type strain sequencing project: providing services to taxonomists for standard genome sequencing and annotation.</title>
        <authorList>
            <consortium name="The Broad Institute Genomics Platform"/>
            <consortium name="The Broad Institute Genome Sequencing Center for Infectious Disease"/>
            <person name="Wu L."/>
            <person name="Ma J."/>
        </authorList>
    </citation>
    <scope>NUCLEOTIDE SEQUENCE [LARGE SCALE GENOMIC DNA]</scope>
    <source>
        <strain evidence="4 5">RDMS1</strain>
    </source>
</reference>
<gene>
    <name evidence="4" type="ORF">ACFQL7_04260</name>
</gene>
<dbReference type="Gene3D" id="3.40.50.620">
    <property type="entry name" value="HUPs"/>
    <property type="match status" value="1"/>
</dbReference>
<name>A0ABD5YMZ5_9EURY</name>
<evidence type="ECO:0000259" key="3">
    <source>
        <dbReference type="Pfam" id="PF00582"/>
    </source>
</evidence>
<keyword evidence="5" id="KW-1185">Reference proteome</keyword>